<sequence>MKKITILSAVIFSLLLVGCNKQKAETAAAPMEEKAAEKVAVTMVTDVGGVNDQSFNQSAWEGLQRAEKELGLKVSYKESKQNADYMPNMESALDDDNDLIWAIGFMMADAILEAAQNNPDQKYAIIDSAFEDSPSNLVGVVFKAYEASYLVGYIAGRMTETGKVGFIGGIKFFLIEEFEYGFKAGVKQAGADIEVLTQYAESFTDAAKGKSIANSMYQQGADIIFHAAGGVGNGLIEAAKEQGKWAIGVDRDQNDLAPDNVLTSAMKRVDNGMYNLSKELAEGNFPGGSTVAYGLAEGGVGIAPTSSKHVPAEILEEVKQLEDMIIAGDFVVPNTADTVAAYSVVNLK</sequence>
<keyword evidence="12" id="KW-1185">Reference proteome</keyword>
<evidence type="ECO:0000313" key="11">
    <source>
        <dbReference type="EMBL" id="QEN07586.1"/>
    </source>
</evidence>
<evidence type="ECO:0000256" key="4">
    <source>
        <dbReference type="ARBA" id="ARBA00022475"/>
    </source>
</evidence>
<dbReference type="PANTHER" id="PTHR34296">
    <property type="entry name" value="TRANSCRIPTIONAL ACTIVATOR PROTEIN MED"/>
    <property type="match status" value="1"/>
</dbReference>
<keyword evidence="8" id="KW-0449">Lipoprotein</keyword>
<evidence type="ECO:0000259" key="10">
    <source>
        <dbReference type="Pfam" id="PF02608"/>
    </source>
</evidence>
<dbReference type="Gene3D" id="3.40.50.2300">
    <property type="match status" value="2"/>
</dbReference>
<dbReference type="PANTHER" id="PTHR34296:SF2">
    <property type="entry name" value="ABC TRANSPORTER GUANOSINE-BINDING PROTEIN NUPN"/>
    <property type="match status" value="1"/>
</dbReference>
<keyword evidence="5 9" id="KW-0732">Signal</keyword>
<protein>
    <submittedName>
        <fullName evidence="11">BMP family ABC transporter substrate-binding protein</fullName>
    </submittedName>
</protein>
<dbReference type="CDD" id="cd06354">
    <property type="entry name" value="PBP1_PrnA-like"/>
    <property type="match status" value="1"/>
</dbReference>
<proteinExistence type="inferred from homology"/>
<feature type="signal peptide" evidence="9">
    <location>
        <begin position="1"/>
        <end position="24"/>
    </location>
</feature>
<keyword evidence="7" id="KW-0564">Palmitate</keyword>
<evidence type="ECO:0000256" key="1">
    <source>
        <dbReference type="ARBA" id="ARBA00004193"/>
    </source>
</evidence>
<keyword evidence="3" id="KW-0813">Transport</keyword>
<organism evidence="11 12">
    <name type="scientific">Oceanispirochaeta crateris</name>
    <dbReference type="NCBI Taxonomy" id="2518645"/>
    <lineage>
        <taxon>Bacteria</taxon>
        <taxon>Pseudomonadati</taxon>
        <taxon>Spirochaetota</taxon>
        <taxon>Spirochaetia</taxon>
        <taxon>Spirochaetales</taxon>
        <taxon>Spirochaetaceae</taxon>
        <taxon>Oceanispirochaeta</taxon>
    </lineage>
</organism>
<evidence type="ECO:0000256" key="3">
    <source>
        <dbReference type="ARBA" id="ARBA00022448"/>
    </source>
</evidence>
<evidence type="ECO:0000256" key="5">
    <source>
        <dbReference type="ARBA" id="ARBA00022729"/>
    </source>
</evidence>
<dbReference type="Proteomes" id="UP000324209">
    <property type="component" value="Chromosome"/>
</dbReference>
<dbReference type="PROSITE" id="PS51257">
    <property type="entry name" value="PROKAR_LIPOPROTEIN"/>
    <property type="match status" value="1"/>
</dbReference>
<dbReference type="InterPro" id="IPR028082">
    <property type="entry name" value="Peripla_BP_I"/>
</dbReference>
<dbReference type="SUPFAM" id="SSF53822">
    <property type="entry name" value="Periplasmic binding protein-like I"/>
    <property type="match status" value="1"/>
</dbReference>
<evidence type="ECO:0000313" key="12">
    <source>
        <dbReference type="Proteomes" id="UP000324209"/>
    </source>
</evidence>
<dbReference type="OrthoDB" id="9769871at2"/>
<dbReference type="Pfam" id="PF02608">
    <property type="entry name" value="Bmp"/>
    <property type="match status" value="1"/>
</dbReference>
<evidence type="ECO:0000256" key="6">
    <source>
        <dbReference type="ARBA" id="ARBA00023136"/>
    </source>
</evidence>
<dbReference type="InterPro" id="IPR050957">
    <property type="entry name" value="BMP_lipoprotein"/>
</dbReference>
<accession>A0A5C1QM11</accession>
<evidence type="ECO:0000256" key="2">
    <source>
        <dbReference type="ARBA" id="ARBA00008610"/>
    </source>
</evidence>
<dbReference type="InterPro" id="IPR003760">
    <property type="entry name" value="PnrA-like"/>
</dbReference>
<keyword evidence="4" id="KW-1003">Cell membrane</keyword>
<feature type="domain" description="ABC transporter substrate-binding protein PnrA-like" evidence="10">
    <location>
        <begin position="41"/>
        <end position="333"/>
    </location>
</feature>
<keyword evidence="6" id="KW-0472">Membrane</keyword>
<name>A0A5C1QM11_9SPIO</name>
<comment type="subcellular location">
    <subcellularLocation>
        <location evidence="1">Cell membrane</location>
        <topology evidence="1">Lipid-anchor</topology>
    </subcellularLocation>
</comment>
<dbReference type="KEGG" id="ock:EXM22_06135"/>
<dbReference type="RefSeq" id="WP_149485666.1">
    <property type="nucleotide sequence ID" value="NZ_CP036150.1"/>
</dbReference>
<reference evidence="11 12" key="1">
    <citation type="submission" date="2019-02" db="EMBL/GenBank/DDBJ databases">
        <title>Complete Genome Sequence and Methylome Analysis of free living Spirochaetas.</title>
        <authorList>
            <person name="Fomenkov A."/>
            <person name="Dubinina G."/>
            <person name="Leshcheva N."/>
            <person name="Mikheeva N."/>
            <person name="Grabovich M."/>
            <person name="Vincze T."/>
            <person name="Roberts R.J."/>
        </authorList>
    </citation>
    <scope>NUCLEOTIDE SEQUENCE [LARGE SCALE GENOMIC DNA]</scope>
    <source>
        <strain evidence="11 12">K2</strain>
    </source>
</reference>
<evidence type="ECO:0000256" key="9">
    <source>
        <dbReference type="SAM" id="SignalP"/>
    </source>
</evidence>
<evidence type="ECO:0000256" key="8">
    <source>
        <dbReference type="ARBA" id="ARBA00023288"/>
    </source>
</evidence>
<gene>
    <name evidence="11" type="ORF">EXM22_06135</name>
</gene>
<evidence type="ECO:0000256" key="7">
    <source>
        <dbReference type="ARBA" id="ARBA00023139"/>
    </source>
</evidence>
<dbReference type="AlphaFoldDB" id="A0A5C1QM11"/>
<feature type="chain" id="PRO_5022788080" evidence="9">
    <location>
        <begin position="25"/>
        <end position="348"/>
    </location>
</feature>
<dbReference type="EMBL" id="CP036150">
    <property type="protein sequence ID" value="QEN07586.1"/>
    <property type="molecule type" value="Genomic_DNA"/>
</dbReference>
<comment type="similarity">
    <text evidence="2">Belongs to the BMP lipoprotein family.</text>
</comment>
<dbReference type="GO" id="GO:0005886">
    <property type="term" value="C:plasma membrane"/>
    <property type="evidence" value="ECO:0007669"/>
    <property type="project" value="UniProtKB-SubCell"/>
</dbReference>